<sequence length="91" mass="10260">MAFLVETEKTVSMRKLQRTLAQQPMTVSPTSLASSFHSLGTNGWNCKYGESCRFFDIPGAHPDSGEFHQKKNYYDSFHNAPLEQEANSSGW</sequence>
<dbReference type="EMBL" id="JASBWU010000001">
    <property type="protein sequence ID" value="KAJ9125129.1"/>
    <property type="molecule type" value="Genomic_DNA"/>
</dbReference>
<name>A0ACC2XP28_9TREE</name>
<proteinExistence type="predicted"/>
<dbReference type="Proteomes" id="UP001243375">
    <property type="component" value="Unassembled WGS sequence"/>
</dbReference>
<comment type="caution">
    <text evidence="1">The sequence shown here is derived from an EMBL/GenBank/DDBJ whole genome shotgun (WGS) entry which is preliminary data.</text>
</comment>
<keyword evidence="2" id="KW-1185">Reference proteome</keyword>
<evidence type="ECO:0000313" key="2">
    <source>
        <dbReference type="Proteomes" id="UP001243375"/>
    </source>
</evidence>
<evidence type="ECO:0000313" key="1">
    <source>
        <dbReference type="EMBL" id="KAJ9125129.1"/>
    </source>
</evidence>
<gene>
    <name evidence="1" type="ORF">QFC22_000083</name>
</gene>
<reference evidence="1" key="1">
    <citation type="submission" date="2023-04" db="EMBL/GenBank/DDBJ databases">
        <title>Draft Genome sequencing of Naganishia species isolated from polar environments using Oxford Nanopore Technology.</title>
        <authorList>
            <person name="Leo P."/>
            <person name="Venkateswaran K."/>
        </authorList>
    </citation>
    <scope>NUCLEOTIDE SEQUENCE</scope>
    <source>
        <strain evidence="1">MNA-CCFEE 5425</strain>
    </source>
</reference>
<accession>A0ACC2XP28</accession>
<organism evidence="1 2">
    <name type="scientific">Naganishia vaughanmartiniae</name>
    <dbReference type="NCBI Taxonomy" id="1424756"/>
    <lineage>
        <taxon>Eukaryota</taxon>
        <taxon>Fungi</taxon>
        <taxon>Dikarya</taxon>
        <taxon>Basidiomycota</taxon>
        <taxon>Agaricomycotina</taxon>
        <taxon>Tremellomycetes</taxon>
        <taxon>Filobasidiales</taxon>
        <taxon>Filobasidiaceae</taxon>
        <taxon>Naganishia</taxon>
    </lineage>
</organism>
<protein>
    <submittedName>
        <fullName evidence="1">Uncharacterized protein</fullName>
    </submittedName>
</protein>